<keyword evidence="1" id="KW-0812">Transmembrane</keyword>
<protein>
    <submittedName>
        <fullName evidence="2">Uncharacterized protein</fullName>
    </submittedName>
</protein>
<feature type="transmembrane region" description="Helical" evidence="1">
    <location>
        <begin position="77"/>
        <end position="95"/>
    </location>
</feature>
<feature type="transmembrane region" description="Helical" evidence="1">
    <location>
        <begin position="101"/>
        <end position="122"/>
    </location>
</feature>
<dbReference type="EMBL" id="RYYV01000007">
    <property type="protein sequence ID" value="RUL75431.1"/>
    <property type="molecule type" value="Genomic_DNA"/>
</dbReference>
<accession>A0A3S0RKL9</accession>
<feature type="transmembrane region" description="Helical" evidence="1">
    <location>
        <begin position="16"/>
        <end position="34"/>
    </location>
</feature>
<dbReference type="OrthoDB" id="9790913at2"/>
<proteinExistence type="predicted"/>
<evidence type="ECO:0000313" key="2">
    <source>
        <dbReference type="EMBL" id="RUL75431.1"/>
    </source>
</evidence>
<keyword evidence="1" id="KW-0472">Membrane</keyword>
<evidence type="ECO:0000256" key="1">
    <source>
        <dbReference type="SAM" id="Phobius"/>
    </source>
</evidence>
<sequence>MNGSVSRPFTLDAARWIVGFLSIGPLAFPLDWLFHVFPDRYPAFHSMHGIGPAWKAAWVLCGLLGAATFVWLRRRPMLGFVASILLAALYVPTAMVMWAQFSYGCFAALLAMILSGIGALAARRSGYAS</sequence>
<name>A0A3S0RKL9_9GAMM</name>
<comment type="caution">
    <text evidence="2">The sequence shown here is derived from an EMBL/GenBank/DDBJ whole genome shotgun (WGS) entry which is preliminary data.</text>
</comment>
<keyword evidence="1" id="KW-1133">Transmembrane helix</keyword>
<dbReference type="AlphaFoldDB" id="A0A3S0RKL9"/>
<organism evidence="2 3">
    <name type="scientific">Dyella choica</name>
    <dbReference type="NCBI Taxonomy" id="1927959"/>
    <lineage>
        <taxon>Bacteria</taxon>
        <taxon>Pseudomonadati</taxon>
        <taxon>Pseudomonadota</taxon>
        <taxon>Gammaproteobacteria</taxon>
        <taxon>Lysobacterales</taxon>
        <taxon>Rhodanobacteraceae</taxon>
        <taxon>Dyella</taxon>
    </lineage>
</organism>
<dbReference type="RefSeq" id="WP_126684989.1">
    <property type="nucleotide sequence ID" value="NZ_RYYV01000007.1"/>
</dbReference>
<reference evidence="2 3" key="1">
    <citation type="submission" date="2018-12" db="EMBL/GenBank/DDBJ databases">
        <title>Dyella dinghuensis sp. nov. DHOA06 and Dyella choica sp. nov. 4M-K27, isolated from forest soil.</title>
        <authorList>
            <person name="Qiu L.-H."/>
            <person name="Gao Z.-H."/>
        </authorList>
    </citation>
    <scope>NUCLEOTIDE SEQUENCE [LARGE SCALE GENOMIC DNA]</scope>
    <source>
        <strain evidence="2 3">4M-K27</strain>
    </source>
</reference>
<gene>
    <name evidence="2" type="ORF">EKH80_11985</name>
</gene>
<feature type="transmembrane region" description="Helical" evidence="1">
    <location>
        <begin position="54"/>
        <end position="72"/>
    </location>
</feature>
<keyword evidence="3" id="KW-1185">Reference proteome</keyword>
<evidence type="ECO:0000313" key="3">
    <source>
        <dbReference type="Proteomes" id="UP000274358"/>
    </source>
</evidence>
<dbReference type="Proteomes" id="UP000274358">
    <property type="component" value="Unassembled WGS sequence"/>
</dbReference>